<feature type="transmembrane region" description="Helical" evidence="4">
    <location>
        <begin position="94"/>
        <end position="114"/>
    </location>
</feature>
<organism evidence="7 8">
    <name type="scientific">Variovorax ureilyticus</name>
    <dbReference type="NCBI Taxonomy" id="1836198"/>
    <lineage>
        <taxon>Bacteria</taxon>
        <taxon>Pseudomonadati</taxon>
        <taxon>Pseudomonadota</taxon>
        <taxon>Betaproteobacteria</taxon>
        <taxon>Burkholderiales</taxon>
        <taxon>Comamonadaceae</taxon>
        <taxon>Variovorax</taxon>
    </lineage>
</organism>
<dbReference type="InterPro" id="IPR036010">
    <property type="entry name" value="2Fe-2S_ferredoxin-like_sf"/>
</dbReference>
<dbReference type="SUPFAM" id="SSF81343">
    <property type="entry name" value="Fumarate reductase respiratory complex transmembrane subunits"/>
    <property type="match status" value="1"/>
</dbReference>
<proteinExistence type="predicted"/>
<dbReference type="InterPro" id="IPR050697">
    <property type="entry name" value="Adenylyl/Guanylyl_Cyclase_3/4"/>
</dbReference>
<evidence type="ECO:0000256" key="3">
    <source>
        <dbReference type="ARBA" id="ARBA00023136"/>
    </source>
</evidence>
<evidence type="ECO:0000256" key="2">
    <source>
        <dbReference type="ARBA" id="ARBA00022475"/>
    </source>
</evidence>
<keyword evidence="3 4" id="KW-0472">Membrane</keyword>
<dbReference type="InterPro" id="IPR001054">
    <property type="entry name" value="A/G_cyclase"/>
</dbReference>
<feature type="transmembrane region" description="Helical" evidence="4">
    <location>
        <begin position="141"/>
        <end position="162"/>
    </location>
</feature>
<dbReference type="RefSeq" id="WP_340358111.1">
    <property type="nucleotide sequence ID" value="NZ_JBBKZU010000007.1"/>
</dbReference>
<dbReference type="PANTHER" id="PTHR43081:SF17">
    <property type="entry name" value="BLL5647 PROTEIN"/>
    <property type="match status" value="1"/>
</dbReference>
<dbReference type="InterPro" id="IPR012675">
    <property type="entry name" value="Beta-grasp_dom_sf"/>
</dbReference>
<dbReference type="InterPro" id="IPR029787">
    <property type="entry name" value="Nucleotide_cyclase"/>
</dbReference>
<dbReference type="EMBL" id="JBBKZU010000007">
    <property type="protein sequence ID" value="MEJ8812868.1"/>
    <property type="molecule type" value="Genomic_DNA"/>
</dbReference>
<dbReference type="Pfam" id="PF00211">
    <property type="entry name" value="Guanylate_cyc"/>
    <property type="match status" value="1"/>
</dbReference>
<dbReference type="PROSITE" id="PS51085">
    <property type="entry name" value="2FE2S_FER_2"/>
    <property type="match status" value="1"/>
</dbReference>
<feature type="transmembrane region" description="Helical" evidence="4">
    <location>
        <begin position="65"/>
        <end position="82"/>
    </location>
</feature>
<evidence type="ECO:0000313" key="8">
    <source>
        <dbReference type="Proteomes" id="UP001365846"/>
    </source>
</evidence>
<dbReference type="SUPFAM" id="SSF55073">
    <property type="entry name" value="Nucleotide cyclase"/>
    <property type="match status" value="1"/>
</dbReference>
<comment type="subcellular location">
    <subcellularLocation>
        <location evidence="1">Cell membrane</location>
        <topology evidence="1">Multi-pass membrane protein</topology>
    </subcellularLocation>
</comment>
<dbReference type="SUPFAM" id="SSF54292">
    <property type="entry name" value="2Fe-2S ferredoxin-like"/>
    <property type="match status" value="1"/>
</dbReference>
<evidence type="ECO:0000256" key="1">
    <source>
        <dbReference type="ARBA" id="ARBA00004651"/>
    </source>
</evidence>
<comment type="caution">
    <text evidence="7">The sequence shown here is derived from an EMBL/GenBank/DDBJ whole genome shotgun (WGS) entry which is preliminary data.</text>
</comment>
<dbReference type="CDD" id="cd07302">
    <property type="entry name" value="CHD"/>
    <property type="match status" value="1"/>
</dbReference>
<accession>A0ABU8VGR8</accession>
<keyword evidence="8" id="KW-1185">Reference proteome</keyword>
<name>A0ABU8VGR8_9BURK</name>
<feature type="domain" description="2Fe-2S ferredoxin-type" evidence="6">
    <location>
        <begin position="249"/>
        <end position="343"/>
    </location>
</feature>
<dbReference type="Proteomes" id="UP001365846">
    <property type="component" value="Unassembled WGS sequence"/>
</dbReference>
<dbReference type="PANTHER" id="PTHR43081">
    <property type="entry name" value="ADENYLATE CYCLASE, TERMINAL-DIFFERENTIATION SPECIFIC-RELATED"/>
    <property type="match status" value="1"/>
</dbReference>
<evidence type="ECO:0000256" key="4">
    <source>
        <dbReference type="SAM" id="Phobius"/>
    </source>
</evidence>
<feature type="transmembrane region" description="Helical" evidence="4">
    <location>
        <begin position="174"/>
        <end position="193"/>
    </location>
</feature>
<dbReference type="PROSITE" id="PS50125">
    <property type="entry name" value="GUANYLATE_CYCLASE_2"/>
    <property type="match status" value="1"/>
</dbReference>
<evidence type="ECO:0000313" key="7">
    <source>
        <dbReference type="EMBL" id="MEJ8812868.1"/>
    </source>
</evidence>
<evidence type="ECO:0000259" key="6">
    <source>
        <dbReference type="PROSITE" id="PS51085"/>
    </source>
</evidence>
<sequence length="548" mass="59460">MIFTLHDLPALRPSRRNLRWASGCVLMAYVALHLLNHAMGLLSLQAAEAALHGIAAFWHSWPGTVLLYGAAIAHIALAFSALWERRTIRMPLALLLRIALGVALPLLLASHLAATRAPYTLEGLDVTYAQVLRKLWNPDGWWQILVMVVAWTHGCMGLHFAFRQRPSWRRAQPILLTGAVVLPLMAALGVLSMGREAAARPVAISPPAASEATSLKAVVDAGRGAYAAFLSAFLLALAWRARSERVGQRTITLTYPDRTARVPLGWSVLEASRKHGIAHLSVCGGRARCSTCRVRVAGPAAHCPPPGPDEQRTLARVRAGADIRLACQLRPLGDLQVTPVMTARSASLNRLDSEREVAVLFVDLRRWSGLSEKQWPFDLVYVLDHYFALVGDAVHEAGGVANQYIGDSVMAIFGLEGTLEDACRRAVHAAKLIDERMRAWSSVFEKDFGQSLDFGIGIHAGSAAVAEVGHRDVRSFTAVGEVVNTASRLQDQTKVHDATLVISEFAAHSAGIGTSDADVQEIQVRGRRAPLGVLVLDSPMLRRLDIGI</sequence>
<evidence type="ECO:0000259" key="5">
    <source>
        <dbReference type="PROSITE" id="PS50125"/>
    </source>
</evidence>
<reference evidence="7 8" key="1">
    <citation type="submission" date="2024-03" db="EMBL/GenBank/DDBJ databases">
        <title>Novel species of the genus Variovorax.</title>
        <authorList>
            <person name="Liu Q."/>
            <person name="Xin Y.-H."/>
        </authorList>
    </citation>
    <scope>NUCLEOTIDE SEQUENCE [LARGE SCALE GENOMIC DNA]</scope>
    <source>
        <strain evidence="7 8">KACC 18899</strain>
    </source>
</reference>
<keyword evidence="4" id="KW-0812">Transmembrane</keyword>
<dbReference type="Gene3D" id="3.30.70.1230">
    <property type="entry name" value="Nucleotide cyclase"/>
    <property type="match status" value="1"/>
</dbReference>
<dbReference type="InterPro" id="IPR001041">
    <property type="entry name" value="2Fe-2S_ferredoxin-type"/>
</dbReference>
<feature type="domain" description="Guanylate cyclase" evidence="5">
    <location>
        <begin position="358"/>
        <end position="490"/>
    </location>
</feature>
<dbReference type="Gene3D" id="3.10.20.30">
    <property type="match status" value="1"/>
</dbReference>
<feature type="transmembrane region" description="Helical" evidence="4">
    <location>
        <begin position="20"/>
        <end position="45"/>
    </location>
</feature>
<dbReference type="SMART" id="SM00044">
    <property type="entry name" value="CYCc"/>
    <property type="match status" value="1"/>
</dbReference>
<gene>
    <name evidence="7" type="ORF">WKW77_17420</name>
</gene>
<dbReference type="InterPro" id="IPR034804">
    <property type="entry name" value="SQR/QFR_C/D"/>
</dbReference>
<keyword evidence="4" id="KW-1133">Transmembrane helix</keyword>
<dbReference type="Pfam" id="PF00111">
    <property type="entry name" value="Fer2"/>
    <property type="match status" value="1"/>
</dbReference>
<dbReference type="CDD" id="cd00207">
    <property type="entry name" value="fer2"/>
    <property type="match status" value="1"/>
</dbReference>
<protein>
    <submittedName>
        <fullName evidence="7">Adenylate/guanylate cyclase domain-containing protein</fullName>
    </submittedName>
</protein>
<keyword evidence="2" id="KW-1003">Cell membrane</keyword>